<dbReference type="CDD" id="cd04301">
    <property type="entry name" value="NAT_SF"/>
    <property type="match status" value="1"/>
</dbReference>
<evidence type="ECO:0000256" key="2">
    <source>
        <dbReference type="ARBA" id="ARBA00023315"/>
    </source>
</evidence>
<evidence type="ECO:0000259" key="3">
    <source>
        <dbReference type="PROSITE" id="PS51186"/>
    </source>
</evidence>
<name>A0ABT6PSJ1_9PSEU</name>
<dbReference type="EC" id="2.3.1.-" evidence="4"/>
<dbReference type="GO" id="GO:0016746">
    <property type="term" value="F:acyltransferase activity"/>
    <property type="evidence" value="ECO:0007669"/>
    <property type="project" value="UniProtKB-KW"/>
</dbReference>
<keyword evidence="1 4" id="KW-0808">Transferase</keyword>
<evidence type="ECO:0000313" key="4">
    <source>
        <dbReference type="EMBL" id="MDI2030979.1"/>
    </source>
</evidence>
<dbReference type="InterPro" id="IPR016181">
    <property type="entry name" value="Acyl_CoA_acyltransferase"/>
</dbReference>
<dbReference type="PANTHER" id="PTHR43877">
    <property type="entry name" value="AMINOALKYLPHOSPHONATE N-ACETYLTRANSFERASE-RELATED-RELATED"/>
    <property type="match status" value="1"/>
</dbReference>
<keyword evidence="5" id="KW-1185">Reference proteome</keyword>
<dbReference type="EMBL" id="JASAOF010000014">
    <property type="protein sequence ID" value="MDI2030979.1"/>
    <property type="molecule type" value="Genomic_DNA"/>
</dbReference>
<dbReference type="Gene3D" id="3.40.630.30">
    <property type="match status" value="1"/>
</dbReference>
<dbReference type="Pfam" id="PF13527">
    <property type="entry name" value="Acetyltransf_9"/>
    <property type="match status" value="1"/>
</dbReference>
<gene>
    <name evidence="4" type="ORF">QFW96_20275</name>
</gene>
<reference evidence="4 5" key="1">
    <citation type="submission" date="2023-04" db="EMBL/GenBank/DDBJ databases">
        <title>Draft genome sequence of Saccharopolyspora sp. TS4A08 isolated from sweet potato rhizospheric soil.</title>
        <authorList>
            <person name="Suksaard P."/>
            <person name="Duangmal K."/>
        </authorList>
    </citation>
    <scope>NUCLEOTIDE SEQUENCE [LARGE SCALE GENOMIC DNA]</scope>
    <source>
        <strain evidence="4 5">TS4A08</strain>
    </source>
</reference>
<dbReference type="PANTHER" id="PTHR43877:SF1">
    <property type="entry name" value="ACETYLTRANSFERASE"/>
    <property type="match status" value="1"/>
</dbReference>
<dbReference type="PROSITE" id="PS51186">
    <property type="entry name" value="GNAT"/>
    <property type="match status" value="1"/>
</dbReference>
<sequence>MLIRRENAADITGIRRVHAEAFADTENPQALPAEVGLVDALRASAAWLPELSLVAERDGEITGHVVCSRAHIGDAPALGLGPLGVHPAAQSTGVGSALMHAVLGAADALGEPLVVLLGHADYYPRFGFEPAAQLGITPPVPEWAPHFQARPLTTHDPSARGEFAYAAPFLEL</sequence>
<comment type="caution">
    <text evidence="4">The sequence shown here is derived from an EMBL/GenBank/DDBJ whole genome shotgun (WGS) entry which is preliminary data.</text>
</comment>
<accession>A0ABT6PSJ1</accession>
<organism evidence="4 5">
    <name type="scientific">Saccharopolyspora ipomoeae</name>
    <dbReference type="NCBI Taxonomy" id="3042027"/>
    <lineage>
        <taxon>Bacteria</taxon>
        <taxon>Bacillati</taxon>
        <taxon>Actinomycetota</taxon>
        <taxon>Actinomycetes</taxon>
        <taxon>Pseudonocardiales</taxon>
        <taxon>Pseudonocardiaceae</taxon>
        <taxon>Saccharopolyspora</taxon>
    </lineage>
</organism>
<keyword evidence="2 4" id="KW-0012">Acyltransferase</keyword>
<evidence type="ECO:0000313" key="5">
    <source>
        <dbReference type="Proteomes" id="UP001237595"/>
    </source>
</evidence>
<proteinExistence type="predicted"/>
<dbReference type="RefSeq" id="WP_281457267.1">
    <property type="nucleotide sequence ID" value="NZ_JASAOF010000014.1"/>
</dbReference>
<evidence type="ECO:0000256" key="1">
    <source>
        <dbReference type="ARBA" id="ARBA00022679"/>
    </source>
</evidence>
<dbReference type="InterPro" id="IPR000182">
    <property type="entry name" value="GNAT_dom"/>
</dbReference>
<dbReference type="Proteomes" id="UP001237595">
    <property type="component" value="Unassembled WGS sequence"/>
</dbReference>
<protein>
    <submittedName>
        <fullName evidence="4">N-acetyltransferase</fullName>
        <ecNumber evidence="4">2.3.1.-</ecNumber>
    </submittedName>
</protein>
<dbReference type="SUPFAM" id="SSF55729">
    <property type="entry name" value="Acyl-CoA N-acyltransferases (Nat)"/>
    <property type="match status" value="1"/>
</dbReference>
<feature type="domain" description="N-acetyltransferase" evidence="3">
    <location>
        <begin position="1"/>
        <end position="157"/>
    </location>
</feature>
<dbReference type="InterPro" id="IPR050832">
    <property type="entry name" value="Bact_Acetyltransf"/>
</dbReference>